<keyword evidence="4" id="KW-1185">Reference proteome</keyword>
<sequence length="156" mass="17112">MTQPSTIRIFVDADACPVKDEIYRVAGRYSLPTFIVSNQWLLVPQTPLIERVVVEQGPDVADDWIAEQAGARDIVVTNDIPLAARCIASGASILRPDGRVIDEHAIGGVKVVRDLMDSLRETGVATTRNPPFSKQSRSAFLSALDTMIVRLKKRAI</sequence>
<evidence type="ECO:0000313" key="3">
    <source>
        <dbReference type="EMBL" id="AOX16286.1"/>
    </source>
</evidence>
<evidence type="ECO:0000256" key="2">
    <source>
        <dbReference type="HAMAP-Rule" id="MF_00489"/>
    </source>
</evidence>
<reference evidence="3 4" key="1">
    <citation type="journal article" date="2016" name="Microb. Cell Fact.">
        <title>Dissection of exopolysaccharide biosynthesis in Kozakia baliensis.</title>
        <authorList>
            <person name="Brandt J.U."/>
            <person name="Jakob F."/>
            <person name="Behr J."/>
            <person name="Geissler A.J."/>
            <person name="Vogel R.F."/>
        </authorList>
    </citation>
    <scope>NUCLEOTIDE SEQUENCE [LARGE SCALE GENOMIC DNA]</scope>
    <source>
        <strain evidence="3 4">DSM 14400</strain>
    </source>
</reference>
<proteinExistence type="inferred from homology"/>
<dbReference type="Pfam" id="PF02639">
    <property type="entry name" value="DUF188"/>
    <property type="match status" value="1"/>
</dbReference>
<evidence type="ECO:0000313" key="4">
    <source>
        <dbReference type="Proteomes" id="UP000179145"/>
    </source>
</evidence>
<dbReference type="OrthoDB" id="9798918at2"/>
<comment type="similarity">
    <text evidence="1 2">Belongs to the UPF0178 family.</text>
</comment>
<dbReference type="STRING" id="153496.A0U89_03170"/>
<dbReference type="EMBL" id="CP014674">
    <property type="protein sequence ID" value="AOX16286.1"/>
    <property type="molecule type" value="Genomic_DNA"/>
</dbReference>
<name>A0A1D8URP6_9PROT</name>
<dbReference type="HAMAP" id="MF_00489">
    <property type="entry name" value="UPF0178"/>
    <property type="match status" value="1"/>
</dbReference>
<dbReference type="KEGG" id="kba:A0U89_03170"/>
<dbReference type="RefSeq" id="WP_070402078.1">
    <property type="nucleotide sequence ID" value="NZ_BJVW01000002.1"/>
</dbReference>
<dbReference type="PANTHER" id="PTHR35146">
    <property type="entry name" value="UPF0178 PROTEIN YAII"/>
    <property type="match status" value="1"/>
</dbReference>
<evidence type="ECO:0000256" key="1">
    <source>
        <dbReference type="ARBA" id="ARBA00008522"/>
    </source>
</evidence>
<protein>
    <recommendedName>
        <fullName evidence="2">UPF0178 protein A0U89_03170</fullName>
    </recommendedName>
</protein>
<gene>
    <name evidence="3" type="ORF">A0U89_03170</name>
</gene>
<organism evidence="3 4">
    <name type="scientific">Kozakia baliensis</name>
    <dbReference type="NCBI Taxonomy" id="153496"/>
    <lineage>
        <taxon>Bacteria</taxon>
        <taxon>Pseudomonadati</taxon>
        <taxon>Pseudomonadota</taxon>
        <taxon>Alphaproteobacteria</taxon>
        <taxon>Acetobacterales</taxon>
        <taxon>Acetobacteraceae</taxon>
        <taxon>Kozakia</taxon>
    </lineage>
</organism>
<dbReference type="InterPro" id="IPR003791">
    <property type="entry name" value="UPF0178"/>
</dbReference>
<accession>A0A1D8URP6</accession>
<dbReference type="NCBIfam" id="NF001095">
    <property type="entry name" value="PRK00124.1"/>
    <property type="match status" value="1"/>
</dbReference>
<dbReference type="Proteomes" id="UP000179145">
    <property type="component" value="Chromosome"/>
</dbReference>
<dbReference type="PANTHER" id="PTHR35146:SF1">
    <property type="entry name" value="UPF0178 PROTEIN YAII"/>
    <property type="match status" value="1"/>
</dbReference>
<dbReference type="AlphaFoldDB" id="A0A1D8URP6"/>
<dbReference type="CDD" id="cd18720">
    <property type="entry name" value="PIN_YqxD-like"/>
    <property type="match status" value="1"/>
</dbReference>
<dbReference type="eggNOG" id="COG1671">
    <property type="taxonomic scope" value="Bacteria"/>
</dbReference>